<evidence type="ECO:0000256" key="11">
    <source>
        <dbReference type="SAM" id="Phobius"/>
    </source>
</evidence>
<dbReference type="PROSITE" id="PS50884">
    <property type="entry name" value="ZF_DOF_2"/>
    <property type="match status" value="1"/>
</dbReference>
<evidence type="ECO:0000256" key="5">
    <source>
        <dbReference type="ARBA" id="ARBA00023125"/>
    </source>
</evidence>
<evidence type="ECO:0000256" key="4">
    <source>
        <dbReference type="ARBA" id="ARBA00023015"/>
    </source>
</evidence>
<organism evidence="13 14">
    <name type="scientific">Zingiber officinale</name>
    <name type="common">Ginger</name>
    <name type="synonym">Amomum zingiber</name>
    <dbReference type="NCBI Taxonomy" id="94328"/>
    <lineage>
        <taxon>Eukaryota</taxon>
        <taxon>Viridiplantae</taxon>
        <taxon>Streptophyta</taxon>
        <taxon>Embryophyta</taxon>
        <taxon>Tracheophyta</taxon>
        <taxon>Spermatophyta</taxon>
        <taxon>Magnoliopsida</taxon>
        <taxon>Liliopsida</taxon>
        <taxon>Zingiberales</taxon>
        <taxon>Zingiberaceae</taxon>
        <taxon>Zingiber</taxon>
    </lineage>
</organism>
<evidence type="ECO:0000256" key="10">
    <source>
        <dbReference type="SAM" id="MobiDB-lite"/>
    </source>
</evidence>
<dbReference type="GO" id="GO:0003677">
    <property type="term" value="F:DNA binding"/>
    <property type="evidence" value="ECO:0007669"/>
    <property type="project" value="UniProtKB-UniRule"/>
</dbReference>
<keyword evidence="11" id="KW-0812">Transmembrane</keyword>
<keyword evidence="2 8" id="KW-0863">Zinc-finger</keyword>
<feature type="compositionally biased region" description="Polar residues" evidence="10">
    <location>
        <begin position="225"/>
        <end position="239"/>
    </location>
</feature>
<keyword evidence="4 9" id="KW-0805">Transcription regulation</keyword>
<dbReference type="PANTHER" id="PTHR31992">
    <property type="entry name" value="DOF ZINC FINGER PROTEIN DOF1.4-RELATED"/>
    <property type="match status" value="1"/>
</dbReference>
<evidence type="ECO:0000256" key="3">
    <source>
        <dbReference type="ARBA" id="ARBA00022833"/>
    </source>
</evidence>
<dbReference type="InterPro" id="IPR003851">
    <property type="entry name" value="Znf_Dof"/>
</dbReference>
<dbReference type="Proteomes" id="UP000734854">
    <property type="component" value="Unassembled WGS sequence"/>
</dbReference>
<proteinExistence type="predicted"/>
<comment type="function">
    <text evidence="9">Transcription factor that binds specifically to a 5'-AA[AG]G-3' consensus core sequence.</text>
</comment>
<dbReference type="GO" id="GO:0005634">
    <property type="term" value="C:nucleus"/>
    <property type="evidence" value="ECO:0007669"/>
    <property type="project" value="UniProtKB-SubCell"/>
</dbReference>
<dbReference type="AlphaFoldDB" id="A0A8J5GE19"/>
<keyword evidence="3 9" id="KW-0862">Zinc</keyword>
<dbReference type="GO" id="GO:0008270">
    <property type="term" value="F:zinc ion binding"/>
    <property type="evidence" value="ECO:0007669"/>
    <property type="project" value="UniProtKB-KW"/>
</dbReference>
<comment type="subcellular location">
    <subcellularLocation>
        <location evidence="8 9">Nucleus</location>
    </subcellularLocation>
</comment>
<evidence type="ECO:0000256" key="6">
    <source>
        <dbReference type="ARBA" id="ARBA00023163"/>
    </source>
</evidence>
<evidence type="ECO:0000259" key="12">
    <source>
        <dbReference type="PROSITE" id="PS50884"/>
    </source>
</evidence>
<keyword evidence="1 9" id="KW-0479">Metal-binding</keyword>
<sequence>MVCRLMIPYAAPAFASRALLSREFNRNWPFLVGFVVTGAIVIKFTAGLTVLNSMPNSQRRTPRTLHSCRSTTGMFAPLQWPLQEGPGESGLGEKGMLPWMEREDGLREKGAHLLLQRAHPQLSNSFVAVDDGQYEAGAPVRPSESSAVAKMASRPSPDQHAVIECPRCNSTNTKFCYYNNYSRSQPRHFCKTCRRYWTHGGALRNVPVGGGSRRSNKQTAKHSKPQTATANYTSPSLSVASMRPPPLLINNNNNNNDNHNHPVIHNFGVGQQLPPVGMAAAPQPCPNPYTSFGEENNVGVTVKMENIGYDHPRVQFSYDPSNINNYNDMFTCGDSGSMSSCIAWPSATTGFSYGSSSPHHLTFMNSDLP</sequence>
<gene>
    <name evidence="13" type="ORF">ZIOFF_041547</name>
</gene>
<dbReference type="Pfam" id="PF02701">
    <property type="entry name" value="Zn_ribbon_Dof"/>
    <property type="match status" value="1"/>
</dbReference>
<evidence type="ECO:0000256" key="1">
    <source>
        <dbReference type="ARBA" id="ARBA00022723"/>
    </source>
</evidence>
<accession>A0A8J5GE19</accession>
<keyword evidence="5 8" id="KW-0238">DNA-binding</keyword>
<evidence type="ECO:0000256" key="7">
    <source>
        <dbReference type="ARBA" id="ARBA00023242"/>
    </source>
</evidence>
<reference evidence="13 14" key="1">
    <citation type="submission" date="2020-08" db="EMBL/GenBank/DDBJ databases">
        <title>Plant Genome Project.</title>
        <authorList>
            <person name="Zhang R.-G."/>
        </authorList>
    </citation>
    <scope>NUCLEOTIDE SEQUENCE [LARGE SCALE GENOMIC DNA]</scope>
    <source>
        <tissue evidence="13">Rhizome</tissue>
    </source>
</reference>
<dbReference type="InterPro" id="IPR045174">
    <property type="entry name" value="Dof"/>
</dbReference>
<evidence type="ECO:0000256" key="8">
    <source>
        <dbReference type="PROSITE-ProRule" id="PRU00071"/>
    </source>
</evidence>
<dbReference type="PROSITE" id="PS01361">
    <property type="entry name" value="ZF_DOF_1"/>
    <property type="match status" value="1"/>
</dbReference>
<comment type="caution">
    <text evidence="13">The sequence shown here is derived from an EMBL/GenBank/DDBJ whole genome shotgun (WGS) entry which is preliminary data.</text>
</comment>
<keyword evidence="11" id="KW-1133">Transmembrane helix</keyword>
<evidence type="ECO:0000256" key="2">
    <source>
        <dbReference type="ARBA" id="ARBA00022771"/>
    </source>
</evidence>
<dbReference type="GO" id="GO:0003700">
    <property type="term" value="F:DNA-binding transcription factor activity"/>
    <property type="evidence" value="ECO:0007669"/>
    <property type="project" value="UniProtKB-UniRule"/>
</dbReference>
<protein>
    <recommendedName>
        <fullName evidence="9">Dof zinc finger protein</fullName>
    </recommendedName>
</protein>
<feature type="compositionally biased region" description="Basic residues" evidence="10">
    <location>
        <begin position="214"/>
        <end position="224"/>
    </location>
</feature>
<keyword evidence="14" id="KW-1185">Reference proteome</keyword>
<dbReference type="EMBL" id="JACMSC010000011">
    <property type="protein sequence ID" value="KAG6501664.1"/>
    <property type="molecule type" value="Genomic_DNA"/>
</dbReference>
<name>A0A8J5GE19_ZINOF</name>
<feature type="transmembrane region" description="Helical" evidence="11">
    <location>
        <begin position="28"/>
        <end position="51"/>
    </location>
</feature>
<evidence type="ECO:0000256" key="9">
    <source>
        <dbReference type="RuleBase" id="RU369094"/>
    </source>
</evidence>
<evidence type="ECO:0000313" key="13">
    <source>
        <dbReference type="EMBL" id="KAG6501664.1"/>
    </source>
</evidence>
<feature type="region of interest" description="Disordered" evidence="10">
    <location>
        <begin position="137"/>
        <end position="156"/>
    </location>
</feature>
<keyword evidence="7 8" id="KW-0539">Nucleus</keyword>
<evidence type="ECO:0000313" key="14">
    <source>
        <dbReference type="Proteomes" id="UP000734854"/>
    </source>
</evidence>
<keyword evidence="6 9" id="KW-0804">Transcription</keyword>
<feature type="domain" description="Dof-type" evidence="12">
    <location>
        <begin position="163"/>
        <end position="217"/>
    </location>
</feature>
<keyword evidence="11" id="KW-0472">Membrane</keyword>
<feature type="region of interest" description="Disordered" evidence="10">
    <location>
        <begin position="204"/>
        <end position="244"/>
    </location>
</feature>